<evidence type="ECO:0000256" key="2">
    <source>
        <dbReference type="SAM" id="Phobius"/>
    </source>
</evidence>
<accession>A0A2U2HJG2</accession>
<feature type="region of interest" description="Disordered" evidence="1">
    <location>
        <begin position="1"/>
        <end position="22"/>
    </location>
</feature>
<sequence>MTFGSTTQAGLAQQQHGATTTSARRRSLQDFAGTALKAAAAFWLAVTAIGQLIFVVYIVALYGRSTVQGNFAAWNKVMPHGYVPGDSIGNAALAGHMLLAAIIMLGGLLQLVPQLRTRAPAFHRWNGRVYLLSAVAASLTGLYMVWFRGAAGDLMQHLGISFNALLVVVCGAMALRHALARKFALHRRWALRLFLVVSGVWFFRVGLMFWIVVNGGPAGFDPETFRGPFLSFLSFAQTLLPLAVLELYLRAQDRAGAGGKIAMAAGLLALTLAMGVGIGVATMGLWLPHI</sequence>
<feature type="transmembrane region" description="Helical" evidence="2">
    <location>
        <begin position="225"/>
        <end position="249"/>
    </location>
</feature>
<keyword evidence="2" id="KW-0812">Transmembrane</keyword>
<keyword evidence="4" id="KW-1185">Reference proteome</keyword>
<dbReference type="Pfam" id="PF10067">
    <property type="entry name" value="DUF2306"/>
    <property type="match status" value="1"/>
</dbReference>
<organism evidence="3 4">
    <name type="scientific">Massilia glaciei</name>
    <dbReference type="NCBI Taxonomy" id="1524097"/>
    <lineage>
        <taxon>Bacteria</taxon>
        <taxon>Pseudomonadati</taxon>
        <taxon>Pseudomonadota</taxon>
        <taxon>Betaproteobacteria</taxon>
        <taxon>Burkholderiales</taxon>
        <taxon>Oxalobacteraceae</taxon>
        <taxon>Telluria group</taxon>
        <taxon>Massilia</taxon>
    </lineage>
</organism>
<feature type="transmembrane region" description="Helical" evidence="2">
    <location>
        <begin position="88"/>
        <end position="109"/>
    </location>
</feature>
<dbReference type="Proteomes" id="UP000241421">
    <property type="component" value="Unassembled WGS sequence"/>
</dbReference>
<feature type="transmembrane region" description="Helical" evidence="2">
    <location>
        <begin position="261"/>
        <end position="287"/>
    </location>
</feature>
<dbReference type="AlphaFoldDB" id="A0A2U2HJG2"/>
<keyword evidence="2" id="KW-0472">Membrane</keyword>
<feature type="transmembrane region" description="Helical" evidence="2">
    <location>
        <begin position="191"/>
        <end position="213"/>
    </location>
</feature>
<feature type="transmembrane region" description="Helical" evidence="2">
    <location>
        <begin position="158"/>
        <end position="179"/>
    </location>
</feature>
<protein>
    <submittedName>
        <fullName evidence="3">DUF2306 domain-containing protein</fullName>
    </submittedName>
</protein>
<dbReference type="EMBL" id="PXWF02000237">
    <property type="protein sequence ID" value="PWF47582.1"/>
    <property type="molecule type" value="Genomic_DNA"/>
</dbReference>
<feature type="transmembrane region" description="Helical" evidence="2">
    <location>
        <begin position="34"/>
        <end position="60"/>
    </location>
</feature>
<evidence type="ECO:0000313" key="4">
    <source>
        <dbReference type="Proteomes" id="UP000241421"/>
    </source>
</evidence>
<dbReference type="InterPro" id="IPR018750">
    <property type="entry name" value="DUF2306_membrane"/>
</dbReference>
<feature type="transmembrane region" description="Helical" evidence="2">
    <location>
        <begin position="129"/>
        <end position="146"/>
    </location>
</feature>
<reference evidence="3 4" key="1">
    <citation type="submission" date="2018-04" db="EMBL/GenBank/DDBJ databases">
        <title>Massilia violaceinigra sp. nov., a novel purple-pigmented bacterium isolated from Tianshan glacier, Xinjiang, China.</title>
        <authorList>
            <person name="Wang H."/>
        </authorList>
    </citation>
    <scope>NUCLEOTIDE SEQUENCE [LARGE SCALE GENOMIC DNA]</scope>
    <source>
        <strain evidence="3 4">B448-2</strain>
    </source>
</reference>
<name>A0A2U2HJG2_9BURK</name>
<evidence type="ECO:0000256" key="1">
    <source>
        <dbReference type="SAM" id="MobiDB-lite"/>
    </source>
</evidence>
<proteinExistence type="predicted"/>
<keyword evidence="2" id="KW-1133">Transmembrane helix</keyword>
<dbReference type="OrthoDB" id="8759010at2"/>
<comment type="caution">
    <text evidence="3">The sequence shown here is derived from an EMBL/GenBank/DDBJ whole genome shotgun (WGS) entry which is preliminary data.</text>
</comment>
<evidence type="ECO:0000313" key="3">
    <source>
        <dbReference type="EMBL" id="PWF47582.1"/>
    </source>
</evidence>
<gene>
    <name evidence="3" type="ORF">C7C56_014630</name>
</gene>
<dbReference type="RefSeq" id="WP_106758115.1">
    <property type="nucleotide sequence ID" value="NZ_PXWF02000237.1"/>
</dbReference>